<proteinExistence type="predicted"/>
<dbReference type="GO" id="GO:0016491">
    <property type="term" value="F:oxidoreductase activity"/>
    <property type="evidence" value="ECO:0007669"/>
    <property type="project" value="InterPro"/>
</dbReference>
<dbReference type="PRINTS" id="PR00069">
    <property type="entry name" value="ALDKETRDTASE"/>
</dbReference>
<dbReference type="InterPro" id="IPR023210">
    <property type="entry name" value="NADP_OxRdtase_dom"/>
</dbReference>
<feature type="domain" description="NADP-dependent oxidoreductase" evidence="1">
    <location>
        <begin position="134"/>
        <end position="254"/>
    </location>
</feature>
<protein>
    <submittedName>
        <fullName evidence="3">NADP-dependent oxidoreductase domain-containing protein</fullName>
    </submittedName>
</protein>
<organism evidence="2 3">
    <name type="scientific">Ditylenchus dipsaci</name>
    <dbReference type="NCBI Taxonomy" id="166011"/>
    <lineage>
        <taxon>Eukaryota</taxon>
        <taxon>Metazoa</taxon>
        <taxon>Ecdysozoa</taxon>
        <taxon>Nematoda</taxon>
        <taxon>Chromadorea</taxon>
        <taxon>Rhabditida</taxon>
        <taxon>Tylenchina</taxon>
        <taxon>Tylenchomorpha</taxon>
        <taxon>Sphaerularioidea</taxon>
        <taxon>Anguinidae</taxon>
        <taxon>Anguininae</taxon>
        <taxon>Ditylenchus</taxon>
    </lineage>
</organism>
<dbReference type="Pfam" id="PF00248">
    <property type="entry name" value="Aldo_ket_red"/>
    <property type="match status" value="1"/>
</dbReference>
<dbReference type="InterPro" id="IPR036812">
    <property type="entry name" value="NAD(P)_OxRdtase_dom_sf"/>
</dbReference>
<dbReference type="AlphaFoldDB" id="A0A915D1V2"/>
<dbReference type="PANTHER" id="PTHR11732">
    <property type="entry name" value="ALDO/KETO REDUCTASE"/>
    <property type="match status" value="1"/>
</dbReference>
<dbReference type="Gene3D" id="3.20.20.100">
    <property type="entry name" value="NADP-dependent oxidoreductase domain"/>
    <property type="match status" value="1"/>
</dbReference>
<dbReference type="SUPFAM" id="SSF51430">
    <property type="entry name" value="NAD(P)-linked oxidoreductase"/>
    <property type="match status" value="1"/>
</dbReference>
<evidence type="ECO:0000313" key="2">
    <source>
        <dbReference type="Proteomes" id="UP000887574"/>
    </source>
</evidence>
<name>A0A915D1V2_9BILA</name>
<dbReference type="Proteomes" id="UP000887574">
    <property type="component" value="Unplaced"/>
</dbReference>
<evidence type="ECO:0000313" key="3">
    <source>
        <dbReference type="WBParaSite" id="jg14507"/>
    </source>
</evidence>
<accession>A0A915D1V2</accession>
<keyword evidence="2" id="KW-1185">Reference proteome</keyword>
<dbReference type="WBParaSite" id="jg14507">
    <property type="protein sequence ID" value="jg14507"/>
    <property type="gene ID" value="jg14507"/>
</dbReference>
<reference evidence="3" key="1">
    <citation type="submission" date="2022-11" db="UniProtKB">
        <authorList>
            <consortium name="WormBaseParasite"/>
        </authorList>
    </citation>
    <scope>IDENTIFICATION</scope>
</reference>
<evidence type="ECO:0000259" key="1">
    <source>
        <dbReference type="Pfam" id="PF00248"/>
    </source>
</evidence>
<sequence length="333" mass="38302">MKKPWMSSGMLTFSSLNSKSTSKSIVGLPLQMNLDSTDLVEQTVGFDLKASQQQQGEPIDQWTKADSECFPVSIFIYKRGHQSNRHLSGERITIQPSLLSAIVILFMAFSSIIRNLDSTAALHLLPFYGHKNPEHFLKYSLNALRTSYIDLYLMHTPLPSKLNAAGDDFEAVEGKPVPELIPLIDTWRFFEQEYKAGTLKWVGISNFNQHQIQELYDQVELHILHPQNELVNFCKKLDISLTSYSTLGSPGSAQMRQVRAQILIRQMVQRGISTIPKSTNPSRVLENINIFDFEISPQDMPRFETDVKEHKQLFKFELLQHHPWFPWKINRQK</sequence>
<dbReference type="InterPro" id="IPR020471">
    <property type="entry name" value="AKR"/>
</dbReference>